<dbReference type="GO" id="GO:0016192">
    <property type="term" value="P:vesicle-mediated transport"/>
    <property type="evidence" value="ECO:0007669"/>
    <property type="project" value="InterPro"/>
</dbReference>
<dbReference type="GO" id="GO:0030117">
    <property type="term" value="C:membrane coat"/>
    <property type="evidence" value="ECO:0007669"/>
    <property type="project" value="InterPro"/>
</dbReference>
<organism evidence="2">
    <name type="scientific">Notodromas monacha</name>
    <dbReference type="NCBI Taxonomy" id="399045"/>
    <lineage>
        <taxon>Eukaryota</taxon>
        <taxon>Metazoa</taxon>
        <taxon>Ecdysozoa</taxon>
        <taxon>Arthropoda</taxon>
        <taxon>Crustacea</taxon>
        <taxon>Oligostraca</taxon>
        <taxon>Ostracoda</taxon>
        <taxon>Podocopa</taxon>
        <taxon>Podocopida</taxon>
        <taxon>Cypridocopina</taxon>
        <taxon>Cypridoidea</taxon>
        <taxon>Cyprididae</taxon>
        <taxon>Notodromas</taxon>
    </lineage>
</organism>
<dbReference type="EMBL" id="OA907222">
    <property type="protein sequence ID" value="CAD7285848.1"/>
    <property type="molecule type" value="Genomic_DNA"/>
</dbReference>
<dbReference type="Pfam" id="PF04053">
    <property type="entry name" value="B-prop_COPA_B_2nd"/>
    <property type="match status" value="1"/>
</dbReference>
<evidence type="ECO:0000313" key="3">
    <source>
        <dbReference type="Proteomes" id="UP000678499"/>
    </source>
</evidence>
<proteinExistence type="predicted"/>
<gene>
    <name evidence="2" type="ORF">NMOB1V02_LOCUS13450</name>
</gene>
<dbReference type="Proteomes" id="UP000678499">
    <property type="component" value="Unassembled WGS sequence"/>
</dbReference>
<protein>
    <recommendedName>
        <fullName evidence="1">COPA/B second beta-propeller domain-containing protein</fullName>
    </recommendedName>
</protein>
<evidence type="ECO:0000313" key="2">
    <source>
        <dbReference type="EMBL" id="CAD7285848.1"/>
    </source>
</evidence>
<dbReference type="GO" id="GO:0005198">
    <property type="term" value="F:structural molecule activity"/>
    <property type="evidence" value="ECO:0007669"/>
    <property type="project" value="InterPro"/>
</dbReference>
<keyword evidence="3" id="KW-1185">Reference proteome</keyword>
<dbReference type="OrthoDB" id="2150324at2759"/>
<reference evidence="2" key="1">
    <citation type="submission" date="2020-11" db="EMBL/GenBank/DDBJ databases">
        <authorList>
            <person name="Tran Van P."/>
        </authorList>
    </citation>
    <scope>NUCLEOTIDE SEQUENCE</scope>
</reference>
<dbReference type="InterPro" id="IPR006692">
    <property type="entry name" value="Beta-prop_COPA/B_2nd"/>
</dbReference>
<sequence>MALRNKAFGSAQEFVWALDSSEYAVRENSSSVKIFKNFKEKKTFKPEFGAEGIFGGYMLGVRSVSGLAFYEWESLSLIRRIEIQPKHVFWSESGELVCIATEDSYFILKFSAEEVERCRQSKEGLSADGYETAFD</sequence>
<name>A0A7R9C250_9CRUS</name>
<dbReference type="EMBL" id="CAJPEX010025185">
    <property type="protein sequence ID" value="CAG0926000.1"/>
    <property type="molecule type" value="Genomic_DNA"/>
</dbReference>
<feature type="domain" description="COPA/B second beta-propeller" evidence="1">
    <location>
        <begin position="2"/>
        <end position="135"/>
    </location>
</feature>
<evidence type="ECO:0000259" key="1">
    <source>
        <dbReference type="Pfam" id="PF04053"/>
    </source>
</evidence>
<feature type="non-terminal residue" evidence="2">
    <location>
        <position position="1"/>
    </location>
</feature>
<dbReference type="GO" id="GO:0006886">
    <property type="term" value="P:intracellular protein transport"/>
    <property type="evidence" value="ECO:0007669"/>
    <property type="project" value="InterPro"/>
</dbReference>
<dbReference type="AlphaFoldDB" id="A0A7R9C250"/>
<accession>A0A7R9C250</accession>